<dbReference type="AlphaFoldDB" id="A0A268P4C7"/>
<reference evidence="2 3" key="1">
    <citation type="submission" date="2017-07" db="EMBL/GenBank/DDBJ databases">
        <title>Isolation and whole genome analysis of endospore-forming bacteria from heroin.</title>
        <authorList>
            <person name="Kalinowski J."/>
            <person name="Ahrens B."/>
            <person name="Al-Dilaimi A."/>
            <person name="Winkler A."/>
            <person name="Wibberg D."/>
            <person name="Schleenbecker U."/>
            <person name="Ruckert C."/>
            <person name="Wolfel R."/>
            <person name="Grass G."/>
        </authorList>
    </citation>
    <scope>NUCLEOTIDE SEQUENCE [LARGE SCALE GENOMIC DNA]</scope>
    <source>
        <strain evidence="2 3">7539</strain>
    </source>
</reference>
<organism evidence="2 3">
    <name type="scientific">Shouchella clausii</name>
    <name type="common">Alkalihalobacillus clausii</name>
    <dbReference type="NCBI Taxonomy" id="79880"/>
    <lineage>
        <taxon>Bacteria</taxon>
        <taxon>Bacillati</taxon>
        <taxon>Bacillota</taxon>
        <taxon>Bacilli</taxon>
        <taxon>Bacillales</taxon>
        <taxon>Bacillaceae</taxon>
        <taxon>Shouchella</taxon>
    </lineage>
</organism>
<comment type="subcellular location">
    <subcellularLocation>
        <location evidence="1">Cell membrane</location>
        <topology evidence="1">Multi-pass membrane protein</topology>
    </subcellularLocation>
    <text evidence="1">Localizes to the sporulation septum and to the second division site within the mother cell. Before the start of engulfment localizes to the septal midpoint, then spreads throughout the septum prior to becoming enriched at the leading edge of the engulfing membrane, where it remains until the completion of membrane migration. Some remain partially trapped at the septum during engulfment and upon completion of engulfment become dispersed in the outer forespore membrane. Localization of the MPD complex to the septal membrane is dependent on SpoIIB.</text>
</comment>
<comment type="subunit">
    <text evidence="1">Component of the MPD complex composed of SpoIIM, SpoIIP and SpoIID.</text>
</comment>
<dbReference type="OMA" id="MVRNQFM"/>
<evidence type="ECO:0000256" key="1">
    <source>
        <dbReference type="PIRNR" id="PIRNR038973"/>
    </source>
</evidence>
<protein>
    <recommendedName>
        <fullName evidence="1">Stage II sporulation protein M</fullName>
    </recommendedName>
</protein>
<keyword evidence="1" id="KW-1003">Cell membrane</keyword>
<evidence type="ECO:0000313" key="3">
    <source>
        <dbReference type="Proteomes" id="UP000216207"/>
    </source>
</evidence>
<comment type="function">
    <text evidence="1">Required for complete septum migration and engulfment of the forespore compartment during sporulation. Required for stabilizing and recruiting of SpoIIP to the septal membrane.</text>
</comment>
<dbReference type="RefSeq" id="WP_011246622.1">
    <property type="nucleotide sequence ID" value="NZ_BOQQ01000005.1"/>
</dbReference>
<dbReference type="InterPro" id="IPR002798">
    <property type="entry name" value="SpoIIM-like"/>
</dbReference>
<dbReference type="InterPro" id="IPR014196">
    <property type="entry name" value="SpoIIM"/>
</dbReference>
<sequence>MNNPNRVYEAIARHVDNNRSIYIFTIVLFLIGIVFGAIVVNSLSLSQRHDLFTYLSQFFNEMKNGSVVTSPSELFVHSFTHYGKYIGLMWILGISLIGLPAIFVLIFVKGLVIGFTVGFLVNQMGAQGFLLAFVSVLPQNVVLVPAFIVVGTASVSFCLRLIKQTFAKGLKEPIFPPFFRYTTLVLIVGAFVTVASVFEAYVSPILMKWVLASF</sequence>
<keyword evidence="1" id="KW-0812">Transmembrane</keyword>
<comment type="caution">
    <text evidence="2">The sequence shown here is derived from an EMBL/GenBank/DDBJ whole genome shotgun (WGS) entry which is preliminary data.</text>
</comment>
<name>A0A268P4C7_SHOCL</name>
<proteinExistence type="predicted"/>
<dbReference type="EMBL" id="NPCC01000004">
    <property type="protein sequence ID" value="PAE90592.1"/>
    <property type="molecule type" value="Genomic_DNA"/>
</dbReference>
<dbReference type="GO" id="GO:0030435">
    <property type="term" value="P:sporulation resulting in formation of a cellular spore"/>
    <property type="evidence" value="ECO:0007669"/>
    <property type="project" value="UniProtKB-KW"/>
</dbReference>
<dbReference type="Pfam" id="PF01944">
    <property type="entry name" value="SpoIIM"/>
    <property type="match status" value="1"/>
</dbReference>
<gene>
    <name evidence="2" type="primary">spoIIM</name>
    <name evidence="2" type="ORF">CHH72_01525</name>
</gene>
<dbReference type="Proteomes" id="UP000216207">
    <property type="component" value="Unassembled WGS sequence"/>
</dbReference>
<dbReference type="GO" id="GO:0005886">
    <property type="term" value="C:plasma membrane"/>
    <property type="evidence" value="ECO:0007669"/>
    <property type="project" value="UniProtKB-SubCell"/>
</dbReference>
<dbReference type="NCBIfam" id="TIGR02831">
    <property type="entry name" value="spo_II_M"/>
    <property type="match status" value="1"/>
</dbReference>
<keyword evidence="1" id="KW-0472">Membrane</keyword>
<accession>A0A268P4C7</accession>
<keyword evidence="1" id="KW-0749">Sporulation</keyword>
<evidence type="ECO:0000313" key="2">
    <source>
        <dbReference type="EMBL" id="PAE90592.1"/>
    </source>
</evidence>
<dbReference type="PIRSF" id="PIRSF038973">
    <property type="entry name" value="SpoIIM"/>
    <property type="match status" value="1"/>
</dbReference>